<reference evidence="2" key="1">
    <citation type="journal article" date="2019" name="bioRxiv">
        <title>The Genome of the Zebra Mussel, Dreissena polymorpha: A Resource for Invasive Species Research.</title>
        <authorList>
            <person name="McCartney M.A."/>
            <person name="Auch B."/>
            <person name="Kono T."/>
            <person name="Mallez S."/>
            <person name="Zhang Y."/>
            <person name="Obille A."/>
            <person name="Becker A."/>
            <person name="Abrahante J.E."/>
            <person name="Garbe J."/>
            <person name="Badalamenti J.P."/>
            <person name="Herman A."/>
            <person name="Mangelson H."/>
            <person name="Liachko I."/>
            <person name="Sullivan S."/>
            <person name="Sone E.D."/>
            <person name="Koren S."/>
            <person name="Silverstein K.A.T."/>
            <person name="Beckman K.B."/>
            <person name="Gohl D.M."/>
        </authorList>
    </citation>
    <scope>NUCLEOTIDE SEQUENCE</scope>
    <source>
        <strain evidence="2">Duluth1</strain>
        <tissue evidence="2">Whole animal</tissue>
    </source>
</reference>
<gene>
    <name evidence="2" type="ORF">DPMN_139642</name>
</gene>
<dbReference type="EMBL" id="JAIWYP010000006">
    <property type="protein sequence ID" value="KAH3811235.1"/>
    <property type="molecule type" value="Genomic_DNA"/>
</dbReference>
<evidence type="ECO:0000259" key="1">
    <source>
        <dbReference type="Pfam" id="PF18020"/>
    </source>
</evidence>
<sequence length="159" mass="17284">MMKRSAFGLKAASGAMLRGLRVSDAAPACSDQTTAAVQSPVKCPQLKTTSFDTDVVVHSGQNKSISVRVADIQPDQMDNVLCLFTYSWEVKYSTWKITSSNLECEALQFEFSDVTLPIVTAQFTVTSGKNSVPLDNPQNITVRIYKCGTMVTNCGQCLS</sequence>
<organism evidence="2 3">
    <name type="scientific">Dreissena polymorpha</name>
    <name type="common">Zebra mussel</name>
    <name type="synonym">Mytilus polymorpha</name>
    <dbReference type="NCBI Taxonomy" id="45954"/>
    <lineage>
        <taxon>Eukaryota</taxon>
        <taxon>Metazoa</taxon>
        <taxon>Spiralia</taxon>
        <taxon>Lophotrochozoa</taxon>
        <taxon>Mollusca</taxon>
        <taxon>Bivalvia</taxon>
        <taxon>Autobranchia</taxon>
        <taxon>Heteroconchia</taxon>
        <taxon>Euheterodonta</taxon>
        <taxon>Imparidentia</taxon>
        <taxon>Neoheterodontei</taxon>
        <taxon>Myida</taxon>
        <taxon>Dreissenoidea</taxon>
        <taxon>Dreissenidae</taxon>
        <taxon>Dreissena</taxon>
    </lineage>
</organism>
<dbReference type="AlphaFoldDB" id="A0A9D4JGP8"/>
<accession>A0A9D4JGP8</accession>
<protein>
    <recommendedName>
        <fullName evidence="1">Plexin TIG domain-containing protein</fullName>
    </recommendedName>
</protein>
<evidence type="ECO:0000313" key="3">
    <source>
        <dbReference type="Proteomes" id="UP000828390"/>
    </source>
</evidence>
<dbReference type="Proteomes" id="UP000828390">
    <property type="component" value="Unassembled WGS sequence"/>
</dbReference>
<evidence type="ECO:0000313" key="2">
    <source>
        <dbReference type="EMBL" id="KAH3811235.1"/>
    </source>
</evidence>
<comment type="caution">
    <text evidence="2">The sequence shown here is derived from an EMBL/GenBank/DDBJ whole genome shotgun (WGS) entry which is preliminary data.</text>
</comment>
<dbReference type="Pfam" id="PF18020">
    <property type="entry name" value="TIG_2"/>
    <property type="match status" value="1"/>
</dbReference>
<keyword evidence="3" id="KW-1185">Reference proteome</keyword>
<proteinExistence type="predicted"/>
<reference evidence="2" key="2">
    <citation type="submission" date="2020-11" db="EMBL/GenBank/DDBJ databases">
        <authorList>
            <person name="McCartney M.A."/>
            <person name="Auch B."/>
            <person name="Kono T."/>
            <person name="Mallez S."/>
            <person name="Becker A."/>
            <person name="Gohl D.M."/>
            <person name="Silverstein K.A.T."/>
            <person name="Koren S."/>
            <person name="Bechman K.B."/>
            <person name="Herman A."/>
            <person name="Abrahante J.E."/>
            <person name="Garbe J."/>
        </authorList>
    </citation>
    <scope>NUCLEOTIDE SEQUENCE</scope>
    <source>
        <strain evidence="2">Duluth1</strain>
        <tissue evidence="2">Whole animal</tissue>
    </source>
</reference>
<name>A0A9D4JGP8_DREPO</name>
<dbReference type="InterPro" id="IPR041362">
    <property type="entry name" value="TIG2_plexin"/>
</dbReference>
<feature type="domain" description="Plexin TIG" evidence="1">
    <location>
        <begin position="54"/>
        <end position="145"/>
    </location>
</feature>